<gene>
    <name evidence="1" type="ORF">SAMN02910414_01351</name>
</gene>
<evidence type="ECO:0000313" key="1">
    <source>
        <dbReference type="EMBL" id="SDY35037.1"/>
    </source>
</evidence>
<dbReference type="Gene3D" id="1.10.260.40">
    <property type="entry name" value="lambda repressor-like DNA-binding domains"/>
    <property type="match status" value="1"/>
</dbReference>
<accession>A0A1H3J5F5</accession>
<name>A0A1H3J5F5_9FIRM</name>
<dbReference type="OrthoDB" id="2738at2"/>
<evidence type="ECO:0008006" key="3">
    <source>
        <dbReference type="Google" id="ProtNLM"/>
    </source>
</evidence>
<sequence>MEFKDQLKSYIQQLNCTAKELSIATNLSAAVISRYKNGLRVPNLNSDTINKLATGIKEIASDKNIQIGSIEDIENSFIDTFSNNNVDYDIFSEKFSLILSTMNINVSSIAKYLNFDPSYISRIRTAQRHPADVKLFSENVGHYLFNTYRRDSDKLQLSNIIQKSVIDITKEEDFVKIISKWMCSNQVNHSQRIDYNDIISEFVTLIDEFNLNEFTDAYRLMAEHIQSEPTKLPMCKTYISSSAVKQFTADLFKYMLSNTSQGPVYFFADSSLSSYFQDREYLQLFISCFALLLIRNVQINIIHNINLPIENILEGMRTWIPFYLTGQIKSYYIDNISPGIFNHFEFYSPHLSFFGENLRSTGNLSYFYISRIKNELNFYKKRMNAIFDEALPLMEIYKADRYKDFFDFLSENAKEKGTRHEILPTLPLHTISDSLLERILDHNSISLDDREKIISTTQKCRKIVAQSCKHSYLIDEFPILSKEEFEENKPSLSLSKAFYEKTISYSYIEYLEHLELTRRYADKVPNYIIKSNENTNQQNILISSQGGKWVLVSKSKAPAIHFLFTHPHLRNAFEQYMADLNNNLICKNKQI</sequence>
<dbReference type="Proteomes" id="UP000183918">
    <property type="component" value="Unassembled WGS sequence"/>
</dbReference>
<proteinExistence type="predicted"/>
<dbReference type="RefSeq" id="WP_074717344.1">
    <property type="nucleotide sequence ID" value="NZ_FNPG01000014.1"/>
</dbReference>
<protein>
    <recommendedName>
        <fullName evidence="3">Helix-turn-helix</fullName>
    </recommendedName>
</protein>
<dbReference type="InterPro" id="IPR010982">
    <property type="entry name" value="Lambda_DNA-bd_dom_sf"/>
</dbReference>
<dbReference type="STRING" id="1122142.SAMN02910414_01351"/>
<dbReference type="EMBL" id="FNPG01000014">
    <property type="protein sequence ID" value="SDY35037.1"/>
    <property type="molecule type" value="Genomic_DNA"/>
</dbReference>
<dbReference type="InterPro" id="IPR001387">
    <property type="entry name" value="Cro/C1-type_HTH"/>
</dbReference>
<reference evidence="1 2" key="1">
    <citation type="submission" date="2016-10" db="EMBL/GenBank/DDBJ databases">
        <authorList>
            <person name="de Groot N.N."/>
        </authorList>
    </citation>
    <scope>NUCLEOTIDE SEQUENCE [LARGE SCALE GENOMIC DNA]</scope>
    <source>
        <strain evidence="1 2">DSM 14045</strain>
    </source>
</reference>
<organism evidence="1 2">
    <name type="scientific">Lachnobacterium bovis DSM 14045</name>
    <dbReference type="NCBI Taxonomy" id="1122142"/>
    <lineage>
        <taxon>Bacteria</taxon>
        <taxon>Bacillati</taxon>
        <taxon>Bacillota</taxon>
        <taxon>Clostridia</taxon>
        <taxon>Lachnospirales</taxon>
        <taxon>Lachnospiraceae</taxon>
        <taxon>Lachnobacterium</taxon>
    </lineage>
</organism>
<evidence type="ECO:0000313" key="2">
    <source>
        <dbReference type="Proteomes" id="UP000183918"/>
    </source>
</evidence>
<dbReference type="GO" id="GO:0003677">
    <property type="term" value="F:DNA binding"/>
    <property type="evidence" value="ECO:0007669"/>
    <property type="project" value="InterPro"/>
</dbReference>
<dbReference type="CDD" id="cd00093">
    <property type="entry name" value="HTH_XRE"/>
    <property type="match status" value="1"/>
</dbReference>
<keyword evidence="2" id="KW-1185">Reference proteome</keyword>
<dbReference type="AlphaFoldDB" id="A0A1H3J5F5"/>